<feature type="transmembrane region" description="Helical" evidence="3">
    <location>
        <begin position="266"/>
        <end position="283"/>
    </location>
</feature>
<dbReference type="InterPro" id="IPR052173">
    <property type="entry name" value="Beta-lactam_resp_regulator"/>
</dbReference>
<protein>
    <recommendedName>
        <fullName evidence="6">Peptidase M56 domain-containing protein</fullName>
    </recommendedName>
</protein>
<feature type="transmembrane region" description="Helical" evidence="3">
    <location>
        <begin position="6"/>
        <end position="25"/>
    </location>
</feature>
<organism evidence="4 5">
    <name type="scientific">Constantimarinum furrinae</name>
    <dbReference type="NCBI Taxonomy" id="2562285"/>
    <lineage>
        <taxon>Bacteria</taxon>
        <taxon>Pseudomonadati</taxon>
        <taxon>Bacteroidota</taxon>
        <taxon>Flavobacteriia</taxon>
        <taxon>Flavobacteriales</taxon>
        <taxon>Flavobacteriaceae</taxon>
        <taxon>Altibacter/Constantimarinum group</taxon>
        <taxon>Constantimarinum</taxon>
    </lineage>
</organism>
<feature type="region of interest" description="Disordered" evidence="2">
    <location>
        <begin position="311"/>
        <end position="335"/>
    </location>
</feature>
<feature type="transmembrane region" description="Helical" evidence="3">
    <location>
        <begin position="92"/>
        <end position="119"/>
    </location>
</feature>
<dbReference type="EMBL" id="CP052909">
    <property type="protein sequence ID" value="QNJ96803.1"/>
    <property type="molecule type" value="Genomic_DNA"/>
</dbReference>
<evidence type="ECO:0000256" key="1">
    <source>
        <dbReference type="SAM" id="Coils"/>
    </source>
</evidence>
<dbReference type="KEGG" id="alti:ALE3EI_0213"/>
<keyword evidence="1" id="KW-0175">Coiled coil</keyword>
<name>A0A7G8PR37_9FLAO</name>
<evidence type="ECO:0000256" key="3">
    <source>
        <dbReference type="SAM" id="Phobius"/>
    </source>
</evidence>
<feature type="compositionally biased region" description="Low complexity" evidence="2">
    <location>
        <begin position="312"/>
        <end position="330"/>
    </location>
</feature>
<keyword evidence="3" id="KW-0812">Transmembrane</keyword>
<dbReference type="RefSeq" id="WP_186989980.1">
    <property type="nucleotide sequence ID" value="NZ_CP052909.1"/>
</dbReference>
<accession>A0A7G8PR37</accession>
<evidence type="ECO:0000256" key="2">
    <source>
        <dbReference type="SAM" id="MobiDB-lite"/>
    </source>
</evidence>
<gene>
    <name evidence="4" type="ORF">ALE3EI_0213</name>
</gene>
<feature type="transmembrane region" description="Helical" evidence="3">
    <location>
        <begin position="37"/>
        <end position="59"/>
    </location>
</feature>
<evidence type="ECO:0000313" key="5">
    <source>
        <dbReference type="Proteomes" id="UP000515514"/>
    </source>
</evidence>
<reference evidence="4 5" key="1">
    <citation type="submission" date="2020-04" db="EMBL/GenBank/DDBJ databases">
        <title>Genome sequence of Altibacter aquimarinus strain ALE3EI.</title>
        <authorList>
            <person name="Oh H.-M."/>
            <person name="Jang D."/>
        </authorList>
    </citation>
    <scope>NUCLEOTIDE SEQUENCE [LARGE SCALE GENOMIC DNA]</scope>
    <source>
        <strain evidence="4 5">ALE3EI</strain>
    </source>
</reference>
<sequence length="636" mass="72605">MELLDYILKSAGILTIFYLFYAVMLRKNTHFTAKRHYLFGGITAALLLPLFEYTKIIYIEIPSTVVSATSVLSPVDQAVIPSESLSVDWWEVLFVCYLTGILVMTVRLIVQLISLLTLLTGNPTAKKGKFTYVYVSERIAPFSFFNYIVFNPDLHQENDLTMILQHEKVHASQWHTIDILAANLMRILQWANPFSWFYKVSLEENLEYIADSETAQKVPSVKQYQLALVKASSSLTTPALTNNFYHSFIKKRIIMLNKSNSKKYDLWKLAIILPILAVFLWSFNVSEKIEYIETEVTEDINVEPTSMDALPEITSEETSISETNETQNSEDSTPTTVAVVSENQTEDNERIQQEVVAETSFNEVYILITKSTTKAELEIHKKELKREHNIDFNYSNLEYNSKGELISIAIEYNTNKGGHGNYHVVEDDGPIKDFYFFVSEDGRSGFVAEGSEERMIEREKKIKERMEKRVERIEEMKKERVKKRNEMADVRRAKVAELVETEKKLVKAQNRVVARASDLEDRYAALVYSDGNEVSEDVDDEMVYVISKNTPSSSYVSSSGRNSVVIKKNTTDAQLASMKEKLEGKGITFTYRNVKRNSRGEITGIKLRMKDGNGSETSSNVKSDDEPISPIRLTLD</sequence>
<evidence type="ECO:0000313" key="4">
    <source>
        <dbReference type="EMBL" id="QNJ96803.1"/>
    </source>
</evidence>
<keyword evidence="3" id="KW-1133">Transmembrane helix</keyword>
<dbReference type="AlphaFoldDB" id="A0A7G8PR37"/>
<evidence type="ECO:0008006" key="6">
    <source>
        <dbReference type="Google" id="ProtNLM"/>
    </source>
</evidence>
<dbReference type="PANTHER" id="PTHR34978:SF3">
    <property type="entry name" value="SLR0241 PROTEIN"/>
    <property type="match status" value="1"/>
</dbReference>
<keyword evidence="3" id="KW-0472">Membrane</keyword>
<dbReference type="PANTHER" id="PTHR34978">
    <property type="entry name" value="POSSIBLE SENSOR-TRANSDUCER PROTEIN BLAR"/>
    <property type="match status" value="1"/>
</dbReference>
<keyword evidence="5" id="KW-1185">Reference proteome</keyword>
<feature type="region of interest" description="Disordered" evidence="2">
    <location>
        <begin position="609"/>
        <end position="636"/>
    </location>
</feature>
<feature type="coiled-coil region" evidence="1">
    <location>
        <begin position="456"/>
        <end position="511"/>
    </location>
</feature>
<proteinExistence type="predicted"/>
<dbReference type="Proteomes" id="UP000515514">
    <property type="component" value="Chromosome"/>
</dbReference>